<feature type="domain" description="Carboxymuconolactone decarboxylase-like" evidence="1">
    <location>
        <begin position="19"/>
        <end position="95"/>
    </location>
</feature>
<dbReference type="Proteomes" id="UP000023541">
    <property type="component" value="Unassembled WGS sequence"/>
</dbReference>
<dbReference type="PANTHER" id="PTHR34846:SF10">
    <property type="entry name" value="CYTOPLASMIC PROTEIN"/>
    <property type="match status" value="1"/>
</dbReference>
<dbReference type="OrthoDB" id="9801997at2"/>
<evidence type="ECO:0000259" key="1">
    <source>
        <dbReference type="Pfam" id="PF02627"/>
    </source>
</evidence>
<name>A0A023BRL1_9FLAO</name>
<comment type="caution">
    <text evidence="2">The sequence shown here is derived from an EMBL/GenBank/DDBJ whole genome shotgun (WGS) entry which is preliminary data.</text>
</comment>
<dbReference type="EMBL" id="AQRA01000007">
    <property type="protein sequence ID" value="EZH72616.1"/>
    <property type="molecule type" value="Genomic_DNA"/>
</dbReference>
<keyword evidence="3" id="KW-1185">Reference proteome</keyword>
<gene>
    <name evidence="2" type="ORF">ATO12_20995</name>
</gene>
<dbReference type="AlphaFoldDB" id="A0A023BRL1"/>
<dbReference type="SUPFAM" id="SSF69118">
    <property type="entry name" value="AhpD-like"/>
    <property type="match status" value="1"/>
</dbReference>
<dbReference type="InterPro" id="IPR004675">
    <property type="entry name" value="AhpD_core"/>
</dbReference>
<reference evidence="2 3" key="1">
    <citation type="submission" date="2014-04" db="EMBL/GenBank/DDBJ databases">
        <title>Aquimarina sp. 22II-S11-z7 Genome Sequencing.</title>
        <authorList>
            <person name="Lai Q."/>
        </authorList>
    </citation>
    <scope>NUCLEOTIDE SEQUENCE [LARGE SCALE GENOMIC DNA]</scope>
    <source>
        <strain evidence="2 3">22II-S11-z7</strain>
    </source>
</reference>
<dbReference type="GO" id="GO:0051920">
    <property type="term" value="F:peroxiredoxin activity"/>
    <property type="evidence" value="ECO:0007669"/>
    <property type="project" value="InterPro"/>
</dbReference>
<evidence type="ECO:0000313" key="3">
    <source>
        <dbReference type="Proteomes" id="UP000023541"/>
    </source>
</evidence>
<accession>A0A023BRL1</accession>
<dbReference type="NCBIfam" id="TIGR00778">
    <property type="entry name" value="ahpD_dom"/>
    <property type="match status" value="1"/>
</dbReference>
<protein>
    <recommendedName>
        <fullName evidence="1">Carboxymuconolactone decarboxylase-like domain-containing protein</fullName>
    </recommendedName>
</protein>
<dbReference type="STRING" id="1317122.ATO12_20995"/>
<evidence type="ECO:0000313" key="2">
    <source>
        <dbReference type="EMBL" id="EZH72616.1"/>
    </source>
</evidence>
<dbReference type="InterPro" id="IPR029032">
    <property type="entry name" value="AhpD-like"/>
</dbReference>
<dbReference type="PANTHER" id="PTHR34846">
    <property type="entry name" value="4-CARBOXYMUCONOLACTONE DECARBOXYLASE FAMILY PROTEIN (AFU_ORTHOLOGUE AFUA_6G11590)"/>
    <property type="match status" value="1"/>
</dbReference>
<dbReference type="RefSeq" id="WP_034243811.1">
    <property type="nucleotide sequence ID" value="NZ_AQRA01000007.1"/>
</dbReference>
<proteinExistence type="predicted"/>
<dbReference type="Pfam" id="PF02627">
    <property type="entry name" value="CMD"/>
    <property type="match status" value="1"/>
</dbReference>
<organism evidence="2 3">
    <name type="scientific">Aquimarina atlantica</name>
    <dbReference type="NCBI Taxonomy" id="1317122"/>
    <lineage>
        <taxon>Bacteria</taxon>
        <taxon>Pseudomonadati</taxon>
        <taxon>Bacteroidota</taxon>
        <taxon>Flavobacteriia</taxon>
        <taxon>Flavobacteriales</taxon>
        <taxon>Flavobacteriaceae</taxon>
        <taxon>Aquimarina</taxon>
    </lineage>
</organism>
<dbReference type="Gene3D" id="1.20.1290.10">
    <property type="entry name" value="AhpD-like"/>
    <property type="match status" value="1"/>
</dbReference>
<sequence length="150" mass="17303">MKKDRIDISEVNPNAYKPILTLYDDIKKSSLSDLEFLLIEIRASQINGCAYCVQMHIQEAVNQGEKQYRIHALPFWRESPFFSEEEQIILEITEEVTHISVNGLSDELYQKAIRLFGEKKVADIIMAICCINVWNRIGRATLMTPIPSQE</sequence>
<dbReference type="InterPro" id="IPR003779">
    <property type="entry name" value="CMD-like"/>
</dbReference>
<dbReference type="eggNOG" id="COG2128">
    <property type="taxonomic scope" value="Bacteria"/>
</dbReference>